<evidence type="ECO:0000259" key="8">
    <source>
        <dbReference type="PROSITE" id="PS51188"/>
    </source>
</evidence>
<reference evidence="9 10" key="1">
    <citation type="journal article" date="2020" name="J. Phycol.">
        <title>Comparative genome analysis reveals Cyanidiococcus gen. nov., a new extremophilic red algal genus sister to Cyanidioschyzon (Cyanidioschyzonaceae, Rhodophyta).</title>
        <authorList>
            <person name="Liu S.-L."/>
            <person name="Chiang Y.-R."/>
            <person name="Yoon H.S."/>
            <person name="Fu H.-Y."/>
        </authorList>
    </citation>
    <scope>NUCLEOTIDE SEQUENCE [LARGE SCALE GENOMIC DNA]</scope>
    <source>
        <strain evidence="9 10">THAL066</strain>
    </source>
</reference>
<comment type="caution">
    <text evidence="9">The sequence shown here is derived from an EMBL/GenBank/DDBJ whole genome shotgun (WGS) entry which is preliminary data.</text>
</comment>
<dbReference type="PROSITE" id="PS51188">
    <property type="entry name" value="ZF_CR"/>
    <property type="match status" value="1"/>
</dbReference>
<dbReference type="OrthoDB" id="10256793at2759"/>
<dbReference type="CDD" id="cd10747">
    <property type="entry name" value="DnaJ_C"/>
    <property type="match status" value="1"/>
</dbReference>
<keyword evidence="10" id="KW-1185">Reference proteome</keyword>
<dbReference type="GO" id="GO:0051082">
    <property type="term" value="F:unfolded protein binding"/>
    <property type="evidence" value="ECO:0007669"/>
    <property type="project" value="InterPro"/>
</dbReference>
<keyword evidence="2" id="KW-0677">Repeat</keyword>
<dbReference type="SUPFAM" id="SSF49493">
    <property type="entry name" value="HSP40/DnaJ peptide-binding domain"/>
    <property type="match status" value="2"/>
</dbReference>
<dbReference type="GO" id="GO:0031072">
    <property type="term" value="F:heat shock protein binding"/>
    <property type="evidence" value="ECO:0007669"/>
    <property type="project" value="InterPro"/>
</dbReference>
<dbReference type="HAMAP" id="MF_01152">
    <property type="entry name" value="DnaJ"/>
    <property type="match status" value="1"/>
</dbReference>
<dbReference type="GO" id="GO:0005737">
    <property type="term" value="C:cytoplasm"/>
    <property type="evidence" value="ECO:0007669"/>
    <property type="project" value="TreeGrafter"/>
</dbReference>
<evidence type="ECO:0000256" key="5">
    <source>
        <dbReference type="ARBA" id="ARBA00023186"/>
    </source>
</evidence>
<dbReference type="GO" id="GO:0042026">
    <property type="term" value="P:protein refolding"/>
    <property type="evidence" value="ECO:0007669"/>
    <property type="project" value="TreeGrafter"/>
</dbReference>
<dbReference type="Gene3D" id="1.10.287.110">
    <property type="entry name" value="DnaJ domain"/>
    <property type="match status" value="1"/>
</dbReference>
<dbReference type="SUPFAM" id="SSF46565">
    <property type="entry name" value="Chaperone J-domain"/>
    <property type="match status" value="1"/>
</dbReference>
<dbReference type="InterPro" id="IPR001623">
    <property type="entry name" value="DnaJ_domain"/>
</dbReference>
<evidence type="ECO:0000256" key="4">
    <source>
        <dbReference type="ARBA" id="ARBA00022833"/>
    </source>
</evidence>
<dbReference type="Gene3D" id="2.10.230.10">
    <property type="entry name" value="Heat shock protein DnaJ, cysteine-rich domain"/>
    <property type="match status" value="1"/>
</dbReference>
<keyword evidence="4 6" id="KW-0862">Zinc</keyword>
<evidence type="ECO:0000256" key="2">
    <source>
        <dbReference type="ARBA" id="ARBA00022737"/>
    </source>
</evidence>
<dbReference type="PROSITE" id="PS50076">
    <property type="entry name" value="DNAJ_2"/>
    <property type="match status" value="1"/>
</dbReference>
<dbReference type="InterPro" id="IPR001305">
    <property type="entry name" value="HSP_DnaJ_Cys-rich_dom"/>
</dbReference>
<organism evidence="9 10">
    <name type="scientific">Cyanidiococcus yangmingshanensis</name>
    <dbReference type="NCBI Taxonomy" id="2690220"/>
    <lineage>
        <taxon>Eukaryota</taxon>
        <taxon>Rhodophyta</taxon>
        <taxon>Bangiophyceae</taxon>
        <taxon>Cyanidiales</taxon>
        <taxon>Cyanidiaceae</taxon>
        <taxon>Cyanidiococcus</taxon>
    </lineage>
</organism>
<feature type="domain" description="J" evidence="7">
    <location>
        <begin position="89"/>
        <end position="150"/>
    </location>
</feature>
<accession>A0A7J7IFR5</accession>
<dbReference type="EMBL" id="VWRR01000015">
    <property type="protein sequence ID" value="KAF6001347.1"/>
    <property type="molecule type" value="Genomic_DNA"/>
</dbReference>
<dbReference type="GO" id="GO:0008270">
    <property type="term" value="F:zinc ion binding"/>
    <property type="evidence" value="ECO:0007669"/>
    <property type="project" value="UniProtKB-KW"/>
</dbReference>
<dbReference type="FunFam" id="2.60.260.20:FF:000005">
    <property type="entry name" value="Chaperone protein dnaJ 1, mitochondrial"/>
    <property type="match status" value="1"/>
</dbReference>
<evidence type="ECO:0000313" key="9">
    <source>
        <dbReference type="EMBL" id="KAF6001347.1"/>
    </source>
</evidence>
<dbReference type="Pfam" id="PF00226">
    <property type="entry name" value="DnaJ"/>
    <property type="match status" value="1"/>
</dbReference>
<evidence type="ECO:0008006" key="11">
    <source>
        <dbReference type="Google" id="ProtNLM"/>
    </source>
</evidence>
<dbReference type="Gene3D" id="2.60.260.20">
    <property type="entry name" value="Urease metallochaperone UreE, N-terminal domain"/>
    <property type="match status" value="2"/>
</dbReference>
<feature type="domain" description="CR-type" evidence="8">
    <location>
        <begin position="223"/>
        <end position="302"/>
    </location>
</feature>
<dbReference type="GO" id="GO:0009408">
    <property type="term" value="P:response to heat"/>
    <property type="evidence" value="ECO:0007669"/>
    <property type="project" value="InterPro"/>
</dbReference>
<dbReference type="PRINTS" id="PR00625">
    <property type="entry name" value="JDOMAIN"/>
</dbReference>
<feature type="zinc finger region" description="CR-type" evidence="6">
    <location>
        <begin position="223"/>
        <end position="302"/>
    </location>
</feature>
<sequence>MQRLGSRLARVLIDQAWHLKVPVGTLGGSGRLATAVQSARRPGAGLITTLSNGVLACRRPTRQPIQAFQWRPSRGERWMSATAVAASRDPYQVLGVSRNATLAEIKKAYYRLAKEHHPDSGGDKAKFAEINAAYELLSDEKKRKQYDRYGIREDTDDSAAGGFETASGMGAEDILRQFREFFGGMADESGAGTGPAGSGFGFFAHGADVEVPLVLSFMEAARGVEKTVQVSAAVECRACRGTGATGGRTEWSACAQCGGTGQESYQRGFFAFQSTCRRCGGSGRRLRNPCSSCSGSGVVSGSRRVVVQVPAGVDSGYSLRMTGKGEAAPRGGTPGDLYVRIQVEDDPYFHREGPHLHVVAPISFADAALGGSVRVRTLDGEAEVKIPPGTQPDDVRLMRGRGLPRPGSAVGDRGNQYVHFRLRVPTSLTSRERELIEELRQIEVQRRGNRSTESACDHDATEEGGSKNFFRRLKSLFAAGGA</sequence>
<protein>
    <recommendedName>
        <fullName evidence="11">DnaJ- protein scj1</fullName>
    </recommendedName>
</protein>
<evidence type="ECO:0000313" key="10">
    <source>
        <dbReference type="Proteomes" id="UP000530660"/>
    </source>
</evidence>
<dbReference type="InterPro" id="IPR008971">
    <property type="entry name" value="HSP40/DnaJ_pept-bd"/>
</dbReference>
<proteinExistence type="inferred from homology"/>
<dbReference type="AlphaFoldDB" id="A0A7J7IFR5"/>
<dbReference type="SUPFAM" id="SSF57938">
    <property type="entry name" value="DnaJ/Hsp40 cysteine-rich domain"/>
    <property type="match status" value="1"/>
</dbReference>
<dbReference type="InterPro" id="IPR018253">
    <property type="entry name" value="DnaJ_domain_CS"/>
</dbReference>
<keyword evidence="3 6" id="KW-0863">Zinc-finger</keyword>
<dbReference type="InterPro" id="IPR012724">
    <property type="entry name" value="DnaJ"/>
</dbReference>
<keyword evidence="5" id="KW-0143">Chaperone</keyword>
<dbReference type="GO" id="GO:0005524">
    <property type="term" value="F:ATP binding"/>
    <property type="evidence" value="ECO:0007669"/>
    <property type="project" value="InterPro"/>
</dbReference>
<evidence type="ECO:0000259" key="7">
    <source>
        <dbReference type="PROSITE" id="PS50076"/>
    </source>
</evidence>
<dbReference type="PANTHER" id="PTHR43096:SF52">
    <property type="entry name" value="DNAJ HOMOLOG 1, MITOCHONDRIAL-RELATED"/>
    <property type="match status" value="1"/>
</dbReference>
<keyword evidence="1 6" id="KW-0479">Metal-binding</keyword>
<dbReference type="InterPro" id="IPR036869">
    <property type="entry name" value="J_dom_sf"/>
</dbReference>
<dbReference type="SMART" id="SM00271">
    <property type="entry name" value="DnaJ"/>
    <property type="match status" value="1"/>
</dbReference>
<dbReference type="CDD" id="cd06257">
    <property type="entry name" value="DnaJ"/>
    <property type="match status" value="1"/>
</dbReference>
<dbReference type="Pfam" id="PF01556">
    <property type="entry name" value="DnaJ_C"/>
    <property type="match status" value="1"/>
</dbReference>
<evidence type="ECO:0000256" key="3">
    <source>
        <dbReference type="ARBA" id="ARBA00022771"/>
    </source>
</evidence>
<name>A0A7J7IFR5_9RHOD</name>
<dbReference type="InterPro" id="IPR002939">
    <property type="entry name" value="DnaJ_C"/>
</dbReference>
<dbReference type="PROSITE" id="PS00636">
    <property type="entry name" value="DNAJ_1"/>
    <property type="match status" value="1"/>
</dbReference>
<dbReference type="Proteomes" id="UP000530660">
    <property type="component" value="Unassembled WGS sequence"/>
</dbReference>
<dbReference type="InterPro" id="IPR036410">
    <property type="entry name" value="HSP_DnaJ_Cys-rich_dom_sf"/>
</dbReference>
<dbReference type="Pfam" id="PF00684">
    <property type="entry name" value="DnaJ_CXXCXGXG"/>
    <property type="match status" value="1"/>
</dbReference>
<evidence type="ECO:0000256" key="6">
    <source>
        <dbReference type="PROSITE-ProRule" id="PRU00546"/>
    </source>
</evidence>
<evidence type="ECO:0000256" key="1">
    <source>
        <dbReference type="ARBA" id="ARBA00022723"/>
    </source>
</evidence>
<dbReference type="PANTHER" id="PTHR43096">
    <property type="entry name" value="DNAJ HOMOLOG 1, MITOCHONDRIAL-RELATED"/>
    <property type="match status" value="1"/>
</dbReference>
<gene>
    <name evidence="9" type="ORF">F1559_003578</name>
</gene>